<feature type="transmembrane region" description="Helical" evidence="21">
    <location>
        <begin position="78"/>
        <end position="97"/>
    </location>
</feature>
<evidence type="ECO:0000256" key="5">
    <source>
        <dbReference type="ARBA" id="ARBA00022676"/>
    </source>
</evidence>
<dbReference type="GO" id="GO:0032153">
    <property type="term" value="C:cell division site"/>
    <property type="evidence" value="ECO:0007669"/>
    <property type="project" value="TreeGrafter"/>
</dbReference>
<evidence type="ECO:0000256" key="13">
    <source>
        <dbReference type="ARBA" id="ARBA00023316"/>
    </source>
</evidence>
<protein>
    <recommendedName>
        <fullName evidence="17">Probable peptidoglycan glycosyltransferase FtsW</fullName>
        <ecNumber evidence="19">2.4.99.28</ecNumber>
    </recommendedName>
    <alternativeName>
        <fullName evidence="18">Cell division protein FtsW</fullName>
    </alternativeName>
    <alternativeName>
        <fullName evidence="15">Cell wall polymerase</fullName>
    </alternativeName>
    <alternativeName>
        <fullName evidence="14">Peptidoglycan polymerase</fullName>
    </alternativeName>
</protein>
<dbReference type="GO" id="GO:0051301">
    <property type="term" value="P:cell division"/>
    <property type="evidence" value="ECO:0007669"/>
    <property type="project" value="UniProtKB-KW"/>
</dbReference>
<dbReference type="NCBIfam" id="TIGR02614">
    <property type="entry name" value="ftsW"/>
    <property type="match status" value="1"/>
</dbReference>
<reference evidence="23" key="1">
    <citation type="submission" date="2017-09" db="EMBL/GenBank/DDBJ databases">
        <title>Depth-based differentiation of microbial function through sediment-hosted aquifers and enrichment of novel symbionts in the deep terrestrial subsurface.</title>
        <authorList>
            <person name="Probst A.J."/>
            <person name="Ladd B."/>
            <person name="Jarett J.K."/>
            <person name="Geller-Mcgrath D.E."/>
            <person name="Sieber C.M.K."/>
            <person name="Emerson J.B."/>
            <person name="Anantharaman K."/>
            <person name="Thomas B.C."/>
            <person name="Malmstrom R."/>
            <person name="Stieglmeier M."/>
            <person name="Klingl A."/>
            <person name="Woyke T."/>
            <person name="Ryan C.M."/>
            <person name="Banfield J.F."/>
        </authorList>
    </citation>
    <scope>NUCLEOTIDE SEQUENCE [LARGE SCALE GENOMIC DNA]</scope>
</reference>
<keyword evidence="3" id="KW-1003">Cell membrane</keyword>
<evidence type="ECO:0000256" key="2">
    <source>
        <dbReference type="ARBA" id="ARBA00004752"/>
    </source>
</evidence>
<evidence type="ECO:0000256" key="7">
    <source>
        <dbReference type="ARBA" id="ARBA00022692"/>
    </source>
</evidence>
<dbReference type="GO" id="GO:0005886">
    <property type="term" value="C:plasma membrane"/>
    <property type="evidence" value="ECO:0007669"/>
    <property type="project" value="UniProtKB-SubCell"/>
</dbReference>
<dbReference type="PANTHER" id="PTHR30474:SF2">
    <property type="entry name" value="PEPTIDOGLYCAN GLYCOSYLTRANSFERASE FTSW-RELATED"/>
    <property type="match status" value="1"/>
</dbReference>
<comment type="catalytic activity">
    <reaction evidence="20">
        <text>[GlcNAc-(1-&gt;4)-Mur2Ac(oyl-L-Ala-gamma-D-Glu-L-Lys-D-Ala-D-Ala)](n)-di-trans,octa-cis-undecaprenyl diphosphate + beta-D-GlcNAc-(1-&gt;4)-Mur2Ac(oyl-L-Ala-gamma-D-Glu-L-Lys-D-Ala-D-Ala)-di-trans,octa-cis-undecaprenyl diphosphate = [GlcNAc-(1-&gt;4)-Mur2Ac(oyl-L-Ala-gamma-D-Glu-L-Lys-D-Ala-D-Ala)](n+1)-di-trans,octa-cis-undecaprenyl diphosphate + di-trans,octa-cis-undecaprenyl diphosphate + H(+)</text>
        <dbReference type="Rhea" id="RHEA:23708"/>
        <dbReference type="Rhea" id="RHEA-COMP:9602"/>
        <dbReference type="Rhea" id="RHEA-COMP:9603"/>
        <dbReference type="ChEBI" id="CHEBI:15378"/>
        <dbReference type="ChEBI" id="CHEBI:58405"/>
        <dbReference type="ChEBI" id="CHEBI:60033"/>
        <dbReference type="ChEBI" id="CHEBI:78435"/>
        <dbReference type="EC" id="2.4.99.28"/>
    </reaction>
</comment>
<feature type="transmembrane region" description="Helical" evidence="21">
    <location>
        <begin position="370"/>
        <end position="391"/>
    </location>
</feature>
<keyword evidence="5" id="KW-0328">Glycosyltransferase</keyword>
<evidence type="ECO:0000256" key="14">
    <source>
        <dbReference type="ARBA" id="ARBA00032370"/>
    </source>
</evidence>
<evidence type="ECO:0000256" key="18">
    <source>
        <dbReference type="ARBA" id="ARBA00041418"/>
    </source>
</evidence>
<evidence type="ECO:0000256" key="17">
    <source>
        <dbReference type="ARBA" id="ARBA00041185"/>
    </source>
</evidence>
<keyword evidence="13" id="KW-0961">Cell wall biogenesis/degradation</keyword>
<evidence type="ECO:0000256" key="19">
    <source>
        <dbReference type="ARBA" id="ARBA00044770"/>
    </source>
</evidence>
<evidence type="ECO:0000256" key="20">
    <source>
        <dbReference type="ARBA" id="ARBA00049902"/>
    </source>
</evidence>
<evidence type="ECO:0000256" key="4">
    <source>
        <dbReference type="ARBA" id="ARBA00022618"/>
    </source>
</evidence>
<feature type="transmembrane region" description="Helical" evidence="21">
    <location>
        <begin position="304"/>
        <end position="325"/>
    </location>
</feature>
<comment type="pathway">
    <text evidence="2">Cell wall biogenesis; peptidoglycan biosynthesis.</text>
</comment>
<evidence type="ECO:0000256" key="6">
    <source>
        <dbReference type="ARBA" id="ARBA00022679"/>
    </source>
</evidence>
<dbReference type="InterPro" id="IPR001182">
    <property type="entry name" value="FtsW/RodA"/>
</dbReference>
<keyword evidence="7 21" id="KW-0812">Transmembrane</keyword>
<dbReference type="GO" id="GO:0009252">
    <property type="term" value="P:peptidoglycan biosynthetic process"/>
    <property type="evidence" value="ECO:0007669"/>
    <property type="project" value="UniProtKB-KW"/>
</dbReference>
<evidence type="ECO:0000256" key="12">
    <source>
        <dbReference type="ARBA" id="ARBA00023306"/>
    </source>
</evidence>
<evidence type="ECO:0000256" key="16">
    <source>
        <dbReference type="ARBA" id="ARBA00038053"/>
    </source>
</evidence>
<proteinExistence type="inferred from homology"/>
<feature type="transmembrane region" description="Helical" evidence="21">
    <location>
        <begin position="257"/>
        <end position="280"/>
    </location>
</feature>
<dbReference type="EC" id="2.4.99.28" evidence="19"/>
<evidence type="ECO:0000256" key="21">
    <source>
        <dbReference type="SAM" id="Phobius"/>
    </source>
</evidence>
<dbReference type="GO" id="GO:0015648">
    <property type="term" value="F:lipid-linked peptidoglycan transporter activity"/>
    <property type="evidence" value="ECO:0007669"/>
    <property type="project" value="TreeGrafter"/>
</dbReference>
<dbReference type="AlphaFoldDB" id="A0A2M7THM1"/>
<evidence type="ECO:0000256" key="9">
    <source>
        <dbReference type="ARBA" id="ARBA00022984"/>
    </source>
</evidence>
<dbReference type="GO" id="GO:0008360">
    <property type="term" value="P:regulation of cell shape"/>
    <property type="evidence" value="ECO:0007669"/>
    <property type="project" value="UniProtKB-KW"/>
</dbReference>
<evidence type="ECO:0000313" key="22">
    <source>
        <dbReference type="EMBL" id="PIZ45762.1"/>
    </source>
</evidence>
<evidence type="ECO:0000256" key="11">
    <source>
        <dbReference type="ARBA" id="ARBA00023136"/>
    </source>
</evidence>
<feature type="transmembrane region" description="Helical" evidence="21">
    <location>
        <begin position="177"/>
        <end position="210"/>
    </location>
</feature>
<dbReference type="Pfam" id="PF01098">
    <property type="entry name" value="FTSW_RODA_SPOVE"/>
    <property type="match status" value="1"/>
</dbReference>
<name>A0A2M7THM1_UNCKA</name>
<evidence type="ECO:0000313" key="23">
    <source>
        <dbReference type="Proteomes" id="UP000228920"/>
    </source>
</evidence>
<dbReference type="Proteomes" id="UP000228920">
    <property type="component" value="Unassembled WGS sequence"/>
</dbReference>
<feature type="transmembrane region" description="Helical" evidence="21">
    <location>
        <begin position="135"/>
        <end position="165"/>
    </location>
</feature>
<keyword evidence="11 21" id="KW-0472">Membrane</keyword>
<comment type="subcellular location">
    <subcellularLocation>
        <location evidence="1">Cell membrane</location>
        <topology evidence="1">Multi-pass membrane protein</topology>
    </subcellularLocation>
</comment>
<evidence type="ECO:0000256" key="1">
    <source>
        <dbReference type="ARBA" id="ARBA00004651"/>
    </source>
</evidence>
<feature type="transmembrane region" description="Helical" evidence="21">
    <location>
        <begin position="104"/>
        <end position="123"/>
    </location>
</feature>
<dbReference type="PROSITE" id="PS00428">
    <property type="entry name" value="FTSW_RODA_SPOVE"/>
    <property type="match status" value="1"/>
</dbReference>
<keyword evidence="12" id="KW-0131">Cell cycle</keyword>
<evidence type="ECO:0000256" key="3">
    <source>
        <dbReference type="ARBA" id="ARBA00022475"/>
    </source>
</evidence>
<organism evidence="22 23">
    <name type="scientific">candidate division WWE3 bacterium CG_4_10_14_0_2_um_filter_41_14</name>
    <dbReference type="NCBI Taxonomy" id="1975072"/>
    <lineage>
        <taxon>Bacteria</taxon>
        <taxon>Katanobacteria</taxon>
    </lineage>
</organism>
<keyword evidence="6" id="KW-0808">Transferase</keyword>
<dbReference type="PANTHER" id="PTHR30474">
    <property type="entry name" value="CELL CYCLE PROTEIN"/>
    <property type="match status" value="1"/>
</dbReference>
<comment type="similarity">
    <text evidence="16">Belongs to the SEDS family. FtsW subfamily.</text>
</comment>
<keyword evidence="4" id="KW-0132">Cell division</keyword>
<dbReference type="GO" id="GO:0008955">
    <property type="term" value="F:peptidoglycan glycosyltransferase activity"/>
    <property type="evidence" value="ECO:0007669"/>
    <property type="project" value="UniProtKB-EC"/>
</dbReference>
<feature type="transmembrane region" description="Helical" evidence="21">
    <location>
        <begin position="36"/>
        <end position="58"/>
    </location>
</feature>
<comment type="caution">
    <text evidence="22">The sequence shown here is derived from an EMBL/GenBank/DDBJ whole genome shotgun (WGS) entry which is preliminary data.</text>
</comment>
<evidence type="ECO:0000256" key="10">
    <source>
        <dbReference type="ARBA" id="ARBA00022989"/>
    </source>
</evidence>
<dbReference type="GO" id="GO:0071555">
    <property type="term" value="P:cell wall organization"/>
    <property type="evidence" value="ECO:0007669"/>
    <property type="project" value="UniProtKB-KW"/>
</dbReference>
<evidence type="ECO:0000256" key="8">
    <source>
        <dbReference type="ARBA" id="ARBA00022960"/>
    </source>
</evidence>
<accession>A0A2M7THM1</accession>
<evidence type="ECO:0000256" key="15">
    <source>
        <dbReference type="ARBA" id="ARBA00033270"/>
    </source>
</evidence>
<keyword evidence="10 21" id="KW-1133">Transmembrane helix</keyword>
<gene>
    <name evidence="22" type="primary">ftsW</name>
    <name evidence="22" type="ORF">COY32_04765</name>
</gene>
<feature type="transmembrane region" description="Helical" evidence="21">
    <location>
        <begin position="216"/>
        <end position="236"/>
    </location>
</feature>
<dbReference type="EMBL" id="PFNL01000123">
    <property type="protein sequence ID" value="PIZ45762.1"/>
    <property type="molecule type" value="Genomic_DNA"/>
</dbReference>
<dbReference type="InterPro" id="IPR013437">
    <property type="entry name" value="FtsW"/>
</dbReference>
<keyword evidence="8" id="KW-0133">Cell shape</keyword>
<sequence length="395" mass="42755">MNNYLKFNQKGYLTSNYFLMRAKLKRTTFRVTSYSIVDYVLAGVVLVLTLFGVIMVYNTSVIVAFEQFGDKFWFLKNQGVWASIGIATGFIVSNIDYHALKKIAFPALVVTIVLLMFVFLPGFSQEVYGATQRLYIPGIPFIGSISVQPSEIAKLTLVIYLAALFEAKQKIKSPNRIFFGVSGAILLLTALEPDLGNAILIASTALIVYFASGAPLLTLFMVGGIGAFSALLYAFSSDYRRERIFTFLNPLIDPQGVSYQISQIFIALGSGGLLGLGLGASRQKYQYIPEVTTDSIFAVIGEELGFVGAILIIAALCFIVWRGISIAQKAPDEFGRLLAIGITATIASQAIVNLGGMAGLIPLTGVPLPFISYGGTSLTLLLISVGILLNISRQQ</sequence>
<keyword evidence="9" id="KW-0573">Peptidoglycan synthesis</keyword>
<dbReference type="InterPro" id="IPR018365">
    <property type="entry name" value="Cell_cycle_FtsW-rel_CS"/>
</dbReference>
<feature type="transmembrane region" description="Helical" evidence="21">
    <location>
        <begin position="337"/>
        <end position="358"/>
    </location>
</feature>